<evidence type="ECO:0000256" key="2">
    <source>
        <dbReference type="ARBA" id="ARBA00023125"/>
    </source>
</evidence>
<dbReference type="PROSITE" id="PS50932">
    <property type="entry name" value="HTH_LACI_2"/>
    <property type="match status" value="1"/>
</dbReference>
<keyword evidence="6" id="KW-1185">Reference proteome</keyword>
<dbReference type="InterPro" id="IPR028082">
    <property type="entry name" value="Peripla_BP_I"/>
</dbReference>
<dbReference type="Gene3D" id="1.10.260.40">
    <property type="entry name" value="lambda repressor-like DNA-binding domains"/>
    <property type="match status" value="1"/>
</dbReference>
<dbReference type="OrthoDB" id="43195at2"/>
<dbReference type="InterPro" id="IPR000843">
    <property type="entry name" value="HTH_LacI"/>
</dbReference>
<keyword evidence="1" id="KW-0805">Transcription regulation</keyword>
<dbReference type="GO" id="GO:0003700">
    <property type="term" value="F:DNA-binding transcription factor activity"/>
    <property type="evidence" value="ECO:0007669"/>
    <property type="project" value="TreeGrafter"/>
</dbReference>
<protein>
    <submittedName>
        <fullName evidence="5">Transcriptional regulator, LacI family</fullName>
    </submittedName>
</protein>
<evidence type="ECO:0000259" key="4">
    <source>
        <dbReference type="PROSITE" id="PS50932"/>
    </source>
</evidence>
<evidence type="ECO:0000256" key="1">
    <source>
        <dbReference type="ARBA" id="ARBA00023015"/>
    </source>
</evidence>
<dbReference type="SUPFAM" id="SSF47413">
    <property type="entry name" value="lambda repressor-like DNA-binding domains"/>
    <property type="match status" value="1"/>
</dbReference>
<dbReference type="Proteomes" id="UP000183975">
    <property type="component" value="Unassembled WGS sequence"/>
</dbReference>
<name>A0A1M6Y471_9FIRM</name>
<sequence>MATLKDIADQTNVALSTVSRVLNEKPDMHVTEETRRRILETAEALGYRKERQQEQKEQVIGIAYETAGLSIPAFYMAMQAKTYLEELCRQRKIRLFNISLEQNKKLEPMPHLTGIAAIGQFDTQSAKQLSECNSNVIFLGDSPDLAEYTSISPDYRMAVDMIQTKFVEREYSRVIYAGIAENEAKAKEGMVYHYWKYMAEKRGFTEKFLTCNNRMEMQENLQEYLKAEEQRTAIFAVDERTAMSIAAAIWGSGKKVPEEAGILTLNCFFTNPGTEPLFSTIDFDICQYVAILLSCLEQQYALGSKGKKIVLPFSYTDRATI</sequence>
<gene>
    <name evidence="5" type="ORF">SAMN02745138_02916</name>
</gene>
<dbReference type="PANTHER" id="PTHR30146:SF149">
    <property type="entry name" value="HTH-TYPE TRANSCRIPTIONAL REGULATOR EBGR"/>
    <property type="match status" value="1"/>
</dbReference>
<evidence type="ECO:0000256" key="3">
    <source>
        <dbReference type="ARBA" id="ARBA00023163"/>
    </source>
</evidence>
<dbReference type="CDD" id="cd01392">
    <property type="entry name" value="HTH_LacI"/>
    <property type="match status" value="1"/>
</dbReference>
<reference evidence="5 6" key="1">
    <citation type="submission" date="2016-11" db="EMBL/GenBank/DDBJ databases">
        <authorList>
            <person name="Jaros S."/>
            <person name="Januszkiewicz K."/>
            <person name="Wedrychowicz H."/>
        </authorList>
    </citation>
    <scope>NUCLEOTIDE SEQUENCE [LARGE SCALE GENOMIC DNA]</scope>
    <source>
        <strain evidence="5 6">DSM 14214</strain>
    </source>
</reference>
<evidence type="ECO:0000313" key="5">
    <source>
        <dbReference type="EMBL" id="SHL12785.1"/>
    </source>
</evidence>
<dbReference type="EMBL" id="FRAH01000069">
    <property type="protein sequence ID" value="SHL12785.1"/>
    <property type="molecule type" value="Genomic_DNA"/>
</dbReference>
<dbReference type="Pfam" id="PF00356">
    <property type="entry name" value="LacI"/>
    <property type="match status" value="1"/>
</dbReference>
<dbReference type="GO" id="GO:0000976">
    <property type="term" value="F:transcription cis-regulatory region binding"/>
    <property type="evidence" value="ECO:0007669"/>
    <property type="project" value="TreeGrafter"/>
</dbReference>
<keyword evidence="3" id="KW-0804">Transcription</keyword>
<dbReference type="AlphaFoldDB" id="A0A1M6Y471"/>
<evidence type="ECO:0000313" key="6">
    <source>
        <dbReference type="Proteomes" id="UP000183975"/>
    </source>
</evidence>
<proteinExistence type="predicted"/>
<organism evidence="5 6">
    <name type="scientific">Anaerotignum lactatifermentans DSM 14214</name>
    <dbReference type="NCBI Taxonomy" id="1121323"/>
    <lineage>
        <taxon>Bacteria</taxon>
        <taxon>Bacillati</taxon>
        <taxon>Bacillota</taxon>
        <taxon>Clostridia</taxon>
        <taxon>Lachnospirales</taxon>
        <taxon>Anaerotignaceae</taxon>
        <taxon>Anaerotignum</taxon>
    </lineage>
</organism>
<accession>A0A1M6Y471</accession>
<feature type="domain" description="HTH lacI-type" evidence="4">
    <location>
        <begin position="2"/>
        <end position="48"/>
    </location>
</feature>
<dbReference type="RefSeq" id="WP_072852980.1">
    <property type="nucleotide sequence ID" value="NZ_FRAH01000069.1"/>
</dbReference>
<dbReference type="SUPFAM" id="SSF53822">
    <property type="entry name" value="Periplasmic binding protein-like I"/>
    <property type="match status" value="1"/>
</dbReference>
<dbReference type="PANTHER" id="PTHR30146">
    <property type="entry name" value="LACI-RELATED TRANSCRIPTIONAL REPRESSOR"/>
    <property type="match status" value="1"/>
</dbReference>
<keyword evidence="2" id="KW-0238">DNA-binding</keyword>
<dbReference type="Gene3D" id="3.40.50.2300">
    <property type="match status" value="2"/>
</dbReference>
<dbReference type="SMART" id="SM00354">
    <property type="entry name" value="HTH_LACI"/>
    <property type="match status" value="1"/>
</dbReference>
<dbReference type="InterPro" id="IPR010982">
    <property type="entry name" value="Lambda_DNA-bd_dom_sf"/>
</dbReference>